<evidence type="ECO:0000256" key="1">
    <source>
        <dbReference type="SAM" id="Phobius"/>
    </source>
</evidence>
<sequence>MTRKRQSLEIRIQTLGDYSIGEDKRWAVKENVFISKCRSYAILFQSCIKLNLNRFFVGYPHYHENMEGGISKNNIIFIVRKLKELEQKVLELDIELKFRMQNESRGSQDNKCLRAILVGLISILFVLAMK</sequence>
<gene>
    <name evidence="2" type="ORF">PIB30_037392</name>
</gene>
<keyword evidence="3" id="KW-1185">Reference proteome</keyword>
<comment type="caution">
    <text evidence="2">The sequence shown here is derived from an EMBL/GenBank/DDBJ whole genome shotgun (WGS) entry which is preliminary data.</text>
</comment>
<organism evidence="2 3">
    <name type="scientific">Stylosanthes scabra</name>
    <dbReference type="NCBI Taxonomy" id="79078"/>
    <lineage>
        <taxon>Eukaryota</taxon>
        <taxon>Viridiplantae</taxon>
        <taxon>Streptophyta</taxon>
        <taxon>Embryophyta</taxon>
        <taxon>Tracheophyta</taxon>
        <taxon>Spermatophyta</taxon>
        <taxon>Magnoliopsida</taxon>
        <taxon>eudicotyledons</taxon>
        <taxon>Gunneridae</taxon>
        <taxon>Pentapetalae</taxon>
        <taxon>rosids</taxon>
        <taxon>fabids</taxon>
        <taxon>Fabales</taxon>
        <taxon>Fabaceae</taxon>
        <taxon>Papilionoideae</taxon>
        <taxon>50 kb inversion clade</taxon>
        <taxon>dalbergioids sensu lato</taxon>
        <taxon>Dalbergieae</taxon>
        <taxon>Pterocarpus clade</taxon>
        <taxon>Stylosanthes</taxon>
    </lineage>
</organism>
<evidence type="ECO:0000313" key="3">
    <source>
        <dbReference type="Proteomes" id="UP001341840"/>
    </source>
</evidence>
<proteinExistence type="predicted"/>
<keyword evidence="1" id="KW-0812">Transmembrane</keyword>
<protein>
    <submittedName>
        <fullName evidence="2">Uncharacterized protein</fullName>
    </submittedName>
</protein>
<keyword evidence="1" id="KW-0472">Membrane</keyword>
<evidence type="ECO:0000313" key="2">
    <source>
        <dbReference type="EMBL" id="MED6195377.1"/>
    </source>
</evidence>
<dbReference type="Proteomes" id="UP001341840">
    <property type="component" value="Unassembled WGS sequence"/>
</dbReference>
<keyword evidence="1" id="KW-1133">Transmembrane helix</keyword>
<accession>A0ABU6XBR8</accession>
<reference evidence="2 3" key="1">
    <citation type="journal article" date="2023" name="Plants (Basel)">
        <title>Bridging the Gap: Combining Genomics and Transcriptomics Approaches to Understand Stylosanthes scabra, an Orphan Legume from the Brazilian Caatinga.</title>
        <authorList>
            <person name="Ferreira-Neto J.R.C."/>
            <person name="da Silva M.D."/>
            <person name="Binneck E."/>
            <person name="de Melo N.F."/>
            <person name="da Silva R.H."/>
            <person name="de Melo A.L.T.M."/>
            <person name="Pandolfi V."/>
            <person name="Bustamante F.O."/>
            <person name="Brasileiro-Vidal A.C."/>
            <person name="Benko-Iseppon A.M."/>
        </authorList>
    </citation>
    <scope>NUCLEOTIDE SEQUENCE [LARGE SCALE GENOMIC DNA]</scope>
    <source>
        <tissue evidence="2">Leaves</tissue>
    </source>
</reference>
<feature type="transmembrane region" description="Helical" evidence="1">
    <location>
        <begin position="112"/>
        <end position="129"/>
    </location>
</feature>
<dbReference type="EMBL" id="JASCZI010211636">
    <property type="protein sequence ID" value="MED6195377.1"/>
    <property type="molecule type" value="Genomic_DNA"/>
</dbReference>
<name>A0ABU6XBR8_9FABA</name>